<dbReference type="EC" id="3.6.1.8" evidence="3"/>
<accession>A0A552X668</accession>
<proteinExistence type="inferred from homology"/>
<dbReference type="GO" id="GO:0046047">
    <property type="term" value="P:TTP catabolic process"/>
    <property type="evidence" value="ECO:0007669"/>
    <property type="project" value="TreeGrafter"/>
</dbReference>
<sequence>MPQMQRLLDIMRDLRDPDHGCPWDCEQTMESLIPYTLEEAYEVADAISKGDMGAIQDELGDLLFQVVFYAQLGQEQEAFAFDDVAQAISDKLVRRHPHVFAQETVSNSAEVLRNWEQIKRQERSGTHKQPSSLLDGIPENLPALMQASKIQKRCATVGFDWKEAEPVLAKINEEVEEVREELNRDVRDQSAVEEEIGDLLFAVVNLARHCDVNAESALRKANLKFANRFKNMEKLAQKQGISVENTPLDSLENLWETVKSTEKAKIL</sequence>
<dbReference type="AlphaFoldDB" id="A0A552X668"/>
<dbReference type="CDD" id="cd11529">
    <property type="entry name" value="NTP-PPase_MazG_Cterm"/>
    <property type="match status" value="1"/>
</dbReference>
<evidence type="ECO:0000256" key="3">
    <source>
        <dbReference type="ARBA" id="ARBA00066372"/>
    </source>
</evidence>
<protein>
    <recommendedName>
        <fullName evidence="4">Nucleoside triphosphate pyrophosphohydrolase</fullName>
        <ecNumber evidence="3">3.6.1.8</ecNumber>
    </recommendedName>
</protein>
<dbReference type="GO" id="GO:0046081">
    <property type="term" value="P:dUTP catabolic process"/>
    <property type="evidence" value="ECO:0007669"/>
    <property type="project" value="TreeGrafter"/>
</dbReference>
<dbReference type="GO" id="GO:0046061">
    <property type="term" value="P:dATP catabolic process"/>
    <property type="evidence" value="ECO:0007669"/>
    <property type="project" value="TreeGrafter"/>
</dbReference>
<dbReference type="GO" id="GO:0046052">
    <property type="term" value="P:UTP catabolic process"/>
    <property type="evidence" value="ECO:0007669"/>
    <property type="project" value="TreeGrafter"/>
</dbReference>
<dbReference type="GO" id="GO:0047693">
    <property type="term" value="F:ATP diphosphatase activity"/>
    <property type="evidence" value="ECO:0007669"/>
    <property type="project" value="UniProtKB-EC"/>
</dbReference>
<dbReference type="Gene3D" id="1.10.287.1080">
    <property type="entry name" value="MazG-like"/>
    <property type="match status" value="2"/>
</dbReference>
<evidence type="ECO:0000256" key="5">
    <source>
        <dbReference type="SAM" id="Coils"/>
    </source>
</evidence>
<keyword evidence="7" id="KW-0378">Hydrolase</keyword>
<dbReference type="PANTHER" id="PTHR30522">
    <property type="entry name" value="NUCLEOSIDE TRIPHOSPHATE PYROPHOSPHOHYDROLASE"/>
    <property type="match status" value="1"/>
</dbReference>
<comment type="catalytic activity">
    <reaction evidence="1">
        <text>ATP + H2O = AMP + diphosphate + H(+)</text>
        <dbReference type="Rhea" id="RHEA:14245"/>
        <dbReference type="ChEBI" id="CHEBI:15377"/>
        <dbReference type="ChEBI" id="CHEBI:15378"/>
        <dbReference type="ChEBI" id="CHEBI:30616"/>
        <dbReference type="ChEBI" id="CHEBI:33019"/>
        <dbReference type="ChEBI" id="CHEBI:456215"/>
        <dbReference type="EC" id="3.6.1.8"/>
    </reaction>
</comment>
<evidence type="ECO:0000313" key="8">
    <source>
        <dbReference type="Proteomes" id="UP000320359"/>
    </source>
</evidence>
<dbReference type="GO" id="GO:0006950">
    <property type="term" value="P:response to stress"/>
    <property type="evidence" value="ECO:0007669"/>
    <property type="project" value="UniProtKB-ARBA"/>
</dbReference>
<dbReference type="CDD" id="cd11528">
    <property type="entry name" value="NTP-PPase_MazG_Nterm"/>
    <property type="match status" value="1"/>
</dbReference>
<dbReference type="SUPFAM" id="SSF101386">
    <property type="entry name" value="all-alpha NTP pyrophosphatases"/>
    <property type="match status" value="2"/>
</dbReference>
<feature type="coiled-coil region" evidence="5">
    <location>
        <begin position="168"/>
        <end position="195"/>
    </location>
</feature>
<dbReference type="Pfam" id="PF03819">
    <property type="entry name" value="MazG"/>
    <property type="match status" value="2"/>
</dbReference>
<dbReference type="FunFam" id="1.10.287.1080:FF:000003">
    <property type="entry name" value="Nucleoside triphosphate pyrophosphohydrolase"/>
    <property type="match status" value="1"/>
</dbReference>
<dbReference type="InterPro" id="IPR048015">
    <property type="entry name" value="NTP-PPase_MazG-like_N"/>
</dbReference>
<evidence type="ECO:0000256" key="1">
    <source>
        <dbReference type="ARBA" id="ARBA00052141"/>
    </source>
</evidence>
<evidence type="ECO:0000256" key="2">
    <source>
        <dbReference type="ARBA" id="ARBA00061115"/>
    </source>
</evidence>
<name>A0A552X668_9GAMM</name>
<dbReference type="InterPro" id="IPR048011">
    <property type="entry name" value="NTP-PPase_MazG-like_C"/>
</dbReference>
<evidence type="ECO:0000259" key="6">
    <source>
        <dbReference type="Pfam" id="PF03819"/>
    </source>
</evidence>
<dbReference type="EMBL" id="VJWL01000001">
    <property type="protein sequence ID" value="TRW50506.1"/>
    <property type="molecule type" value="Genomic_DNA"/>
</dbReference>
<dbReference type="GO" id="GO:0046076">
    <property type="term" value="P:dTTP catabolic process"/>
    <property type="evidence" value="ECO:0007669"/>
    <property type="project" value="TreeGrafter"/>
</dbReference>
<evidence type="ECO:0000313" key="7">
    <source>
        <dbReference type="EMBL" id="TRW50506.1"/>
    </source>
</evidence>
<dbReference type="OrthoDB" id="9808939at2"/>
<gene>
    <name evidence="7" type="primary">mazG</name>
    <name evidence="7" type="ORF">FM042_01700</name>
</gene>
<dbReference type="InterPro" id="IPR011551">
    <property type="entry name" value="NTP_PyrPHydrolase_MazG"/>
</dbReference>
<reference evidence="7 8" key="1">
    <citation type="submission" date="2019-07" db="EMBL/GenBank/DDBJ databases">
        <authorList>
            <person name="Yang M."/>
            <person name="Zhao D."/>
            <person name="Xiang H."/>
        </authorList>
    </citation>
    <scope>NUCLEOTIDE SEQUENCE [LARGE SCALE GENOMIC DNA]</scope>
    <source>
        <strain evidence="7 8">IM1326</strain>
    </source>
</reference>
<keyword evidence="5" id="KW-0175">Coiled coil</keyword>
<dbReference type="FunFam" id="1.10.287.1080:FF:000001">
    <property type="entry name" value="Nucleoside triphosphate pyrophosphohydrolase"/>
    <property type="match status" value="1"/>
</dbReference>
<comment type="similarity">
    <text evidence="2">Belongs to the nucleoside triphosphate pyrophosphohydrolase family.</text>
</comment>
<organism evidence="7 8">
    <name type="scientific">Aliidiomarina halalkaliphila</name>
    <dbReference type="NCBI Taxonomy" id="2593535"/>
    <lineage>
        <taxon>Bacteria</taxon>
        <taxon>Pseudomonadati</taxon>
        <taxon>Pseudomonadota</taxon>
        <taxon>Gammaproteobacteria</taxon>
        <taxon>Alteromonadales</taxon>
        <taxon>Idiomarinaceae</taxon>
        <taxon>Aliidiomarina</taxon>
    </lineage>
</organism>
<dbReference type="GO" id="GO:0006203">
    <property type="term" value="P:dGTP catabolic process"/>
    <property type="evidence" value="ECO:0007669"/>
    <property type="project" value="TreeGrafter"/>
</dbReference>
<dbReference type="Proteomes" id="UP000320359">
    <property type="component" value="Unassembled WGS sequence"/>
</dbReference>
<dbReference type="NCBIfam" id="NF007113">
    <property type="entry name" value="PRK09562.1"/>
    <property type="match status" value="1"/>
</dbReference>
<feature type="domain" description="NTP pyrophosphohydrolase MazG-like" evidence="6">
    <location>
        <begin position="166"/>
        <end position="231"/>
    </location>
</feature>
<dbReference type="PANTHER" id="PTHR30522:SF0">
    <property type="entry name" value="NUCLEOSIDE TRIPHOSPHATE PYROPHOSPHOHYDROLASE"/>
    <property type="match status" value="1"/>
</dbReference>
<dbReference type="InterPro" id="IPR004518">
    <property type="entry name" value="MazG-like_dom"/>
</dbReference>
<feature type="domain" description="NTP pyrophosphohydrolase MazG-like" evidence="6">
    <location>
        <begin position="27"/>
        <end position="100"/>
    </location>
</feature>
<comment type="caution">
    <text evidence="7">The sequence shown here is derived from an EMBL/GenBank/DDBJ whole genome shotgun (WGS) entry which is preliminary data.</text>
</comment>
<dbReference type="NCBIfam" id="TIGR00444">
    <property type="entry name" value="mazG"/>
    <property type="match status" value="1"/>
</dbReference>
<keyword evidence="8" id="KW-1185">Reference proteome</keyword>
<evidence type="ECO:0000256" key="4">
    <source>
        <dbReference type="ARBA" id="ARBA00074799"/>
    </source>
</evidence>